<evidence type="ECO:0008006" key="4">
    <source>
        <dbReference type="Google" id="ProtNLM"/>
    </source>
</evidence>
<dbReference type="Proteomes" id="UP001597391">
    <property type="component" value="Unassembled WGS sequence"/>
</dbReference>
<dbReference type="EMBL" id="JBHUOP010000004">
    <property type="protein sequence ID" value="MFD2841154.1"/>
    <property type="molecule type" value="Genomic_DNA"/>
</dbReference>
<keyword evidence="1" id="KW-1133">Transmembrane helix</keyword>
<dbReference type="RefSeq" id="WP_377467075.1">
    <property type="nucleotide sequence ID" value="NZ_JBHUOP010000004.1"/>
</dbReference>
<keyword evidence="1" id="KW-0472">Membrane</keyword>
<gene>
    <name evidence="2" type="ORF">ACFSYH_11335</name>
</gene>
<evidence type="ECO:0000313" key="2">
    <source>
        <dbReference type="EMBL" id="MFD2841154.1"/>
    </source>
</evidence>
<protein>
    <recommendedName>
        <fullName evidence="4">Tetratricopeptide repeat protein</fullName>
    </recommendedName>
</protein>
<comment type="caution">
    <text evidence="2">The sequence shown here is derived from an EMBL/GenBank/DDBJ whole genome shotgun (WGS) entry which is preliminary data.</text>
</comment>
<proteinExistence type="predicted"/>
<keyword evidence="3" id="KW-1185">Reference proteome</keyword>
<feature type="transmembrane region" description="Helical" evidence="1">
    <location>
        <begin position="38"/>
        <end position="57"/>
    </location>
</feature>
<dbReference type="InterPro" id="IPR011990">
    <property type="entry name" value="TPR-like_helical_dom_sf"/>
</dbReference>
<sequence length="150" mass="16628">MRPKQLIAPVLVTLLLAIFLYAAGTRIVAMAQTGEPVMIAIAIAVSLVLFAILYGIAKEWRMAFTVSRMGEELAARGELPVDDLPRSASGRIDREAADAQFVVLREAVEANEDNWTGWYNLAFGYDAAGDRKRAREALRTAARLYRQESR</sequence>
<evidence type="ECO:0000256" key="1">
    <source>
        <dbReference type="SAM" id="Phobius"/>
    </source>
</evidence>
<organism evidence="2 3">
    <name type="scientific">Populibacterium corticicola</name>
    <dbReference type="NCBI Taxonomy" id="1812826"/>
    <lineage>
        <taxon>Bacteria</taxon>
        <taxon>Bacillati</taxon>
        <taxon>Actinomycetota</taxon>
        <taxon>Actinomycetes</taxon>
        <taxon>Micrococcales</taxon>
        <taxon>Jonesiaceae</taxon>
        <taxon>Populibacterium</taxon>
    </lineage>
</organism>
<name>A0ABW5XIC8_9MICO</name>
<accession>A0ABW5XIC8</accession>
<keyword evidence="1" id="KW-0812">Transmembrane</keyword>
<dbReference type="SUPFAM" id="SSF48452">
    <property type="entry name" value="TPR-like"/>
    <property type="match status" value="1"/>
</dbReference>
<reference evidence="3" key="1">
    <citation type="journal article" date="2019" name="Int. J. Syst. Evol. Microbiol.">
        <title>The Global Catalogue of Microorganisms (GCM) 10K type strain sequencing project: providing services to taxonomists for standard genome sequencing and annotation.</title>
        <authorList>
            <consortium name="The Broad Institute Genomics Platform"/>
            <consortium name="The Broad Institute Genome Sequencing Center for Infectious Disease"/>
            <person name="Wu L."/>
            <person name="Ma J."/>
        </authorList>
    </citation>
    <scope>NUCLEOTIDE SEQUENCE [LARGE SCALE GENOMIC DNA]</scope>
    <source>
        <strain evidence="3">KCTC 33576</strain>
    </source>
</reference>
<evidence type="ECO:0000313" key="3">
    <source>
        <dbReference type="Proteomes" id="UP001597391"/>
    </source>
</evidence>
<dbReference type="Gene3D" id="1.25.40.10">
    <property type="entry name" value="Tetratricopeptide repeat domain"/>
    <property type="match status" value="1"/>
</dbReference>